<dbReference type="AlphaFoldDB" id="A0A9D2S0B7"/>
<dbReference type="EMBL" id="DWXZ01000169">
    <property type="protein sequence ID" value="HJB37985.1"/>
    <property type="molecule type" value="Genomic_DNA"/>
</dbReference>
<comment type="caution">
    <text evidence="3">The sequence shown here is derived from an EMBL/GenBank/DDBJ whole genome shotgun (WGS) entry which is preliminary data.</text>
</comment>
<dbReference type="PANTHER" id="PTHR42954">
    <property type="entry name" value="FE(2+) TRANSPORT PROTEIN A"/>
    <property type="match status" value="1"/>
</dbReference>
<keyword evidence="1" id="KW-0408">Iron</keyword>
<dbReference type="SUPFAM" id="SSF50037">
    <property type="entry name" value="C-terminal domain of transcriptional repressors"/>
    <property type="match status" value="1"/>
</dbReference>
<organism evidence="3 4">
    <name type="scientific">Candidatus Acutalibacter ornithocaccae</name>
    <dbReference type="NCBI Taxonomy" id="2838416"/>
    <lineage>
        <taxon>Bacteria</taxon>
        <taxon>Bacillati</taxon>
        <taxon>Bacillota</taxon>
        <taxon>Clostridia</taxon>
        <taxon>Eubacteriales</taxon>
        <taxon>Acutalibacteraceae</taxon>
        <taxon>Acutalibacter</taxon>
    </lineage>
</organism>
<protein>
    <submittedName>
        <fullName evidence="3">Ferrous iron transport protein A</fullName>
    </submittedName>
</protein>
<dbReference type="InterPro" id="IPR007167">
    <property type="entry name" value="Fe-transptr_FeoA-like"/>
</dbReference>
<evidence type="ECO:0000259" key="2">
    <source>
        <dbReference type="SMART" id="SM00899"/>
    </source>
</evidence>
<name>A0A9D2S0B7_9FIRM</name>
<dbReference type="InterPro" id="IPR052713">
    <property type="entry name" value="FeoA"/>
</dbReference>
<proteinExistence type="predicted"/>
<evidence type="ECO:0000256" key="1">
    <source>
        <dbReference type="ARBA" id="ARBA00023004"/>
    </source>
</evidence>
<dbReference type="PANTHER" id="PTHR42954:SF2">
    <property type="entry name" value="FE(2+) TRANSPORT PROTEIN A"/>
    <property type="match status" value="1"/>
</dbReference>
<accession>A0A9D2S0B7</accession>
<dbReference type="GO" id="GO:0046914">
    <property type="term" value="F:transition metal ion binding"/>
    <property type="evidence" value="ECO:0007669"/>
    <property type="project" value="InterPro"/>
</dbReference>
<evidence type="ECO:0000313" key="4">
    <source>
        <dbReference type="Proteomes" id="UP000824214"/>
    </source>
</evidence>
<dbReference type="Pfam" id="PF04023">
    <property type="entry name" value="FeoA"/>
    <property type="match status" value="1"/>
</dbReference>
<dbReference type="Gene3D" id="2.30.30.90">
    <property type="match status" value="1"/>
</dbReference>
<feature type="domain" description="Ferrous iron transporter FeoA-like" evidence="2">
    <location>
        <begin position="5"/>
        <end position="77"/>
    </location>
</feature>
<dbReference type="SMART" id="SM00899">
    <property type="entry name" value="FeoA"/>
    <property type="match status" value="1"/>
</dbReference>
<gene>
    <name evidence="3" type="ORF">H9942_07955</name>
</gene>
<dbReference type="InterPro" id="IPR038157">
    <property type="entry name" value="FeoA_core_dom"/>
</dbReference>
<dbReference type="Proteomes" id="UP000824214">
    <property type="component" value="Unassembled WGS sequence"/>
</dbReference>
<sequence length="80" mass="8820">MEDARSLWQLAPGHRAWVGELSAQGELRRQLRDLGFVPGAQVECLGRSPLGDPAAYRVRGAVVALRRRDAQRIALGRGEE</sequence>
<evidence type="ECO:0000313" key="3">
    <source>
        <dbReference type="EMBL" id="HJB37985.1"/>
    </source>
</evidence>
<dbReference type="InterPro" id="IPR008988">
    <property type="entry name" value="Transcriptional_repressor_C"/>
</dbReference>
<reference evidence="3" key="2">
    <citation type="submission" date="2021-04" db="EMBL/GenBank/DDBJ databases">
        <authorList>
            <person name="Gilroy R."/>
        </authorList>
    </citation>
    <scope>NUCLEOTIDE SEQUENCE</scope>
    <source>
        <strain evidence="3">ChiBcolR8-3208</strain>
    </source>
</reference>
<reference evidence="3" key="1">
    <citation type="journal article" date="2021" name="PeerJ">
        <title>Extensive microbial diversity within the chicken gut microbiome revealed by metagenomics and culture.</title>
        <authorList>
            <person name="Gilroy R."/>
            <person name="Ravi A."/>
            <person name="Getino M."/>
            <person name="Pursley I."/>
            <person name="Horton D.L."/>
            <person name="Alikhan N.F."/>
            <person name="Baker D."/>
            <person name="Gharbi K."/>
            <person name="Hall N."/>
            <person name="Watson M."/>
            <person name="Adriaenssens E.M."/>
            <person name="Foster-Nyarko E."/>
            <person name="Jarju S."/>
            <person name="Secka A."/>
            <person name="Antonio M."/>
            <person name="Oren A."/>
            <person name="Chaudhuri R.R."/>
            <person name="La Ragione R."/>
            <person name="Hildebrand F."/>
            <person name="Pallen M.J."/>
        </authorList>
    </citation>
    <scope>NUCLEOTIDE SEQUENCE</scope>
    <source>
        <strain evidence="3">ChiBcolR8-3208</strain>
    </source>
</reference>